<feature type="compositionally biased region" description="Polar residues" evidence="10">
    <location>
        <begin position="22"/>
        <end position="38"/>
    </location>
</feature>
<reference evidence="15" key="3">
    <citation type="submission" date="2025-08" db="UniProtKB">
        <authorList>
            <consortium name="Ensembl"/>
        </authorList>
    </citation>
    <scope>IDENTIFICATION</scope>
</reference>
<keyword evidence="16" id="KW-1185">Reference proteome</keyword>
<dbReference type="SUPFAM" id="SSF57184">
    <property type="entry name" value="Growth factor receptor domain"/>
    <property type="match status" value="1"/>
</dbReference>
<proteinExistence type="predicted"/>
<dbReference type="InParanoid" id="G3QDU1"/>
<feature type="signal peptide" evidence="12">
    <location>
        <begin position="1"/>
        <end position="19"/>
    </location>
</feature>
<reference evidence="15" key="4">
    <citation type="submission" date="2025-09" db="UniProtKB">
        <authorList>
            <consortium name="Ensembl"/>
        </authorList>
    </citation>
    <scope>IDENTIFICATION</scope>
</reference>
<dbReference type="GO" id="GO:0005615">
    <property type="term" value="C:extracellular space"/>
    <property type="evidence" value="ECO:0007669"/>
    <property type="project" value="Ensembl"/>
</dbReference>
<keyword evidence="11" id="KW-1133">Transmembrane helix</keyword>
<dbReference type="GO" id="GO:0042803">
    <property type="term" value="F:protein homodimerization activity"/>
    <property type="evidence" value="ECO:0007669"/>
    <property type="project" value="Ensembl"/>
</dbReference>
<dbReference type="InterPro" id="IPR000082">
    <property type="entry name" value="SEA_dom"/>
</dbReference>
<evidence type="ECO:0000256" key="3">
    <source>
        <dbReference type="ARBA" id="ARBA00022536"/>
    </source>
</evidence>
<dbReference type="InterPro" id="IPR009030">
    <property type="entry name" value="Growth_fac_rcpt_cys_sf"/>
</dbReference>
<dbReference type="PANTHER" id="PTHR24037:SF10">
    <property type="entry name" value="MUCIN-13"/>
    <property type="match status" value="1"/>
</dbReference>
<feature type="domain" description="EGF-like" evidence="14">
    <location>
        <begin position="173"/>
        <end position="211"/>
    </location>
</feature>
<protein>
    <submittedName>
        <fullName evidence="15">Mucin 13, cell surface associated</fullName>
    </submittedName>
</protein>
<dbReference type="eggNOG" id="ENOG502S3PG">
    <property type="taxonomic scope" value="Eukaryota"/>
</dbReference>
<feature type="compositionally biased region" description="Low complexity" evidence="10">
    <location>
        <begin position="154"/>
        <end position="172"/>
    </location>
</feature>
<comment type="caution">
    <text evidence="9">Lacks conserved residue(s) required for the propagation of feature annotation.</text>
</comment>
<evidence type="ECO:0000256" key="10">
    <source>
        <dbReference type="SAM" id="MobiDB-lite"/>
    </source>
</evidence>
<evidence type="ECO:0000256" key="7">
    <source>
        <dbReference type="ARBA" id="ARBA00023157"/>
    </source>
</evidence>
<keyword evidence="8" id="KW-0325">Glycoprotein</keyword>
<dbReference type="EMBL" id="CABD030023819">
    <property type="status" value="NOT_ANNOTATED_CDS"/>
    <property type="molecule type" value="Genomic_DNA"/>
</dbReference>
<dbReference type="GO" id="GO:0016324">
    <property type="term" value="C:apical plasma membrane"/>
    <property type="evidence" value="ECO:0007669"/>
    <property type="project" value="Ensembl"/>
</dbReference>
<dbReference type="GO" id="GO:0030277">
    <property type="term" value="P:maintenance of gastrointestinal epithelium"/>
    <property type="evidence" value="ECO:0007669"/>
    <property type="project" value="Ensembl"/>
</dbReference>
<dbReference type="GeneTree" id="ENSGT00940000154419"/>
<feature type="compositionally biased region" description="Low complexity" evidence="10">
    <location>
        <begin position="53"/>
        <end position="104"/>
    </location>
</feature>
<organism evidence="15 16">
    <name type="scientific">Gorilla gorilla gorilla</name>
    <name type="common">Western lowland gorilla</name>
    <dbReference type="NCBI Taxonomy" id="9595"/>
    <lineage>
        <taxon>Eukaryota</taxon>
        <taxon>Metazoa</taxon>
        <taxon>Chordata</taxon>
        <taxon>Craniata</taxon>
        <taxon>Vertebrata</taxon>
        <taxon>Euteleostomi</taxon>
        <taxon>Mammalia</taxon>
        <taxon>Eutheria</taxon>
        <taxon>Euarchontoglires</taxon>
        <taxon>Primates</taxon>
        <taxon>Haplorrhini</taxon>
        <taxon>Catarrhini</taxon>
        <taxon>Hominidae</taxon>
        <taxon>Gorilla</taxon>
    </lineage>
</organism>
<dbReference type="PROSITE" id="PS50026">
    <property type="entry name" value="EGF_3"/>
    <property type="match status" value="1"/>
</dbReference>
<dbReference type="HOGENOM" id="CLU_020534_1_0_1"/>
<accession>G3QDU1</accession>
<reference evidence="16" key="1">
    <citation type="submission" date="2011-05" db="EMBL/GenBank/DDBJ databases">
        <title>Insights into the evolution of the great apes provided by the gorilla genome.</title>
        <authorList>
            <person name="Scally A."/>
        </authorList>
    </citation>
    <scope>NUCLEOTIDE SEQUENCE [LARGE SCALE GENOMIC DNA]</scope>
</reference>
<keyword evidence="7" id="KW-1015">Disulfide bond</keyword>
<dbReference type="FunCoup" id="G3QDU1">
    <property type="interactions" value="334"/>
</dbReference>
<dbReference type="EMBL" id="CABD030023818">
    <property type="status" value="NOT_ANNOTATED_CDS"/>
    <property type="molecule type" value="Genomic_DNA"/>
</dbReference>
<name>G3QDU1_GORGO</name>
<evidence type="ECO:0000256" key="6">
    <source>
        <dbReference type="ARBA" id="ARBA00023136"/>
    </source>
</evidence>
<evidence type="ECO:0000259" key="13">
    <source>
        <dbReference type="PROSITE" id="PS50024"/>
    </source>
</evidence>
<keyword evidence="5" id="KW-0677">Repeat</keyword>
<feature type="transmembrane region" description="Helical" evidence="11">
    <location>
        <begin position="421"/>
        <end position="443"/>
    </location>
</feature>
<feature type="chain" id="PRO_5003450940" evidence="12">
    <location>
        <begin position="20"/>
        <end position="512"/>
    </location>
</feature>
<dbReference type="OMA" id="HKQCLIK"/>
<feature type="domain" description="SEA" evidence="13">
    <location>
        <begin position="212"/>
        <end position="336"/>
    </location>
</feature>
<evidence type="ECO:0000313" key="15">
    <source>
        <dbReference type="Ensembl" id="ENSGGOP00000000418.2"/>
    </source>
</evidence>
<evidence type="ECO:0000256" key="11">
    <source>
        <dbReference type="SAM" id="Phobius"/>
    </source>
</evidence>
<evidence type="ECO:0000256" key="2">
    <source>
        <dbReference type="ARBA" id="ARBA00022475"/>
    </source>
</evidence>
<feature type="compositionally biased region" description="Polar residues" evidence="10">
    <location>
        <begin position="135"/>
        <end position="153"/>
    </location>
</feature>
<comment type="subcellular location">
    <subcellularLocation>
        <location evidence="1">Cell membrane</location>
    </subcellularLocation>
</comment>
<evidence type="ECO:0000313" key="16">
    <source>
        <dbReference type="Proteomes" id="UP000001519"/>
    </source>
</evidence>
<feature type="region of interest" description="Disordered" evidence="10">
    <location>
        <begin position="22"/>
        <end position="174"/>
    </location>
</feature>
<dbReference type="PROSITE" id="PS50024">
    <property type="entry name" value="SEA"/>
    <property type="match status" value="1"/>
</dbReference>
<dbReference type="PANTHER" id="PTHR24037">
    <property type="entry name" value="HEART DEVELOPMENT PROTEIN WITH EGF-LIKE DOMAINS 1"/>
    <property type="match status" value="1"/>
</dbReference>
<gene>
    <name evidence="15" type="primary">MUC13</name>
</gene>
<dbReference type="STRING" id="9593.ENSGGOP00000000418"/>
<evidence type="ECO:0000256" key="8">
    <source>
        <dbReference type="ARBA" id="ARBA00023180"/>
    </source>
</evidence>
<evidence type="ECO:0000259" key="14">
    <source>
        <dbReference type="PROSITE" id="PS50026"/>
    </source>
</evidence>
<sequence length="512" mass="54467">MKAVTHLTLLALLSVNTAANQGNSADAVTTTETATSGPTVAAADTTETNFPETASTTANTPSFPTATSPAPPIISTHSSSTIPTPAPPIISTHSSSTIPTPTAADSESTTNVNSLATSDIITASSPNDGLITMVPSETQSNNEMSPTTEGNQSSGPPTGTTLLETSTLNSTGPSNPCQDDPCADNSLCVKLHSTSFCLCLEGYYYNSSTCKKGKVFPGKISVIVSETFDPEEKHSMAYQDLHSEITSLFKNVFGTSVYGQTVILTVSTPLSPRSEMRADDKFVNVTIVTILTETTSDNEKTVTEKINEAIRSSSSIFLNYDLTLRCDYYGCNQTADDCLNGLACNCKSDLQRPNPQSPFCIASSLKCPDACNTQHKQCLIKKSGGAPECACVPGYQEDANGNCQKCAFGYSGLDCKDKFQLILTIVGTIAGIVILSMIIALIVTARSNNKTKHIEEENLIDEDFQNLKLRSTGFTNLGAEGSVFPKVRIAASRDSQMQNPYSSQSSMPRPDY</sequence>
<evidence type="ECO:0000256" key="1">
    <source>
        <dbReference type="ARBA" id="ARBA00004236"/>
    </source>
</evidence>
<keyword evidence="3 9" id="KW-0245">EGF-like domain</keyword>
<dbReference type="InterPro" id="IPR000742">
    <property type="entry name" value="EGF"/>
</dbReference>
<feature type="compositionally biased region" description="Polar residues" evidence="10">
    <location>
        <begin position="105"/>
        <end position="127"/>
    </location>
</feature>
<dbReference type="Proteomes" id="UP000001519">
    <property type="component" value="Chromosome 3"/>
</dbReference>
<dbReference type="PROSITE" id="PS01186">
    <property type="entry name" value="EGF_2"/>
    <property type="match status" value="2"/>
</dbReference>
<keyword evidence="6 11" id="KW-0472">Membrane</keyword>
<keyword evidence="11" id="KW-0812">Transmembrane</keyword>
<keyword evidence="2" id="KW-1003">Cell membrane</keyword>
<evidence type="ECO:0000256" key="9">
    <source>
        <dbReference type="PROSITE-ProRule" id="PRU00076"/>
    </source>
</evidence>
<dbReference type="GO" id="GO:0005829">
    <property type="term" value="C:cytosol"/>
    <property type="evidence" value="ECO:0007669"/>
    <property type="project" value="Ensembl"/>
</dbReference>
<dbReference type="Ensembl" id="ENSGGOT00000000427.3">
    <property type="protein sequence ID" value="ENSGGOP00000000418.2"/>
    <property type="gene ID" value="ENSGGOG00000000425.3"/>
</dbReference>
<evidence type="ECO:0000256" key="12">
    <source>
        <dbReference type="SAM" id="SignalP"/>
    </source>
</evidence>
<dbReference type="AlphaFoldDB" id="G3QDU1"/>
<evidence type="ECO:0000256" key="4">
    <source>
        <dbReference type="ARBA" id="ARBA00022729"/>
    </source>
</evidence>
<reference evidence="15 16" key="2">
    <citation type="journal article" date="2012" name="Nature">
        <title>Insights into hominid evolution from the gorilla genome sequence.</title>
        <authorList>
            <person name="Scally A."/>
            <person name="Dutheil J.Y."/>
            <person name="Hillier L.W."/>
            <person name="Jordan G.E."/>
            <person name="Goodhead I."/>
            <person name="Herrero J."/>
            <person name="Hobolth A."/>
            <person name="Lappalainen T."/>
            <person name="Mailund T."/>
            <person name="Marques-Bonet T."/>
            <person name="McCarthy S."/>
            <person name="Montgomery S.H."/>
            <person name="Schwalie P.C."/>
            <person name="Tang Y.A."/>
            <person name="Ward M.C."/>
            <person name="Xue Y."/>
            <person name="Yngvadottir B."/>
            <person name="Alkan C."/>
            <person name="Andersen L.N."/>
            <person name="Ayub Q."/>
            <person name="Ball E.V."/>
            <person name="Beal K."/>
            <person name="Bradley B.J."/>
            <person name="Chen Y."/>
            <person name="Clee C.M."/>
            <person name="Fitzgerald S."/>
            <person name="Graves T.A."/>
            <person name="Gu Y."/>
            <person name="Heath P."/>
            <person name="Heger A."/>
            <person name="Karakoc E."/>
            <person name="Kolb-Kokocinski A."/>
            <person name="Laird G.K."/>
            <person name="Lunter G."/>
            <person name="Meader S."/>
            <person name="Mort M."/>
            <person name="Mullikin J.C."/>
            <person name="Munch K."/>
            <person name="O'Connor T.D."/>
            <person name="Phillips A.D."/>
            <person name="Prado-Martinez J."/>
            <person name="Rogers A.S."/>
            <person name="Sajjadian S."/>
            <person name="Schmidt D."/>
            <person name="Shaw K."/>
            <person name="Simpson J.T."/>
            <person name="Stenson P.D."/>
            <person name="Turner D.J."/>
            <person name="Vigilant L."/>
            <person name="Vilella A.J."/>
            <person name="Whitener W."/>
            <person name="Zhu B."/>
            <person name="Cooper D.N."/>
            <person name="de Jong P."/>
            <person name="Dermitzakis E.T."/>
            <person name="Eichler E.E."/>
            <person name="Flicek P."/>
            <person name="Goldman N."/>
            <person name="Mundy N.I."/>
            <person name="Ning Z."/>
            <person name="Odom D.T."/>
            <person name="Ponting C.P."/>
            <person name="Quail M.A."/>
            <person name="Ryder O.A."/>
            <person name="Searle S.M."/>
            <person name="Warren W.C."/>
            <person name="Wilson R.K."/>
            <person name="Schierup M.H."/>
            <person name="Rogers J."/>
            <person name="Tyler-Smith C."/>
            <person name="Durbin R."/>
        </authorList>
    </citation>
    <scope>NUCLEOTIDE SEQUENCE [LARGE SCALE GENOMIC DNA]</scope>
</reference>
<dbReference type="Bgee" id="ENSGGOG00000000425">
    <property type="expression patterns" value="Expressed in adult mammalian kidney"/>
</dbReference>
<dbReference type="Pfam" id="PF01390">
    <property type="entry name" value="SEA"/>
    <property type="match status" value="1"/>
</dbReference>
<keyword evidence="4 12" id="KW-0732">Signal</keyword>
<evidence type="ECO:0000256" key="5">
    <source>
        <dbReference type="ARBA" id="ARBA00022737"/>
    </source>
</evidence>